<sequence>MVRRYSPFLRAHVHSCSSATPGRKEKHKGSIRETSGGCGPCAAETASCCTSSSSPGQPSSIPPAAGRAAAVSTGRAHPPLRAAKQEPGTGLWAGGAAPPAVCGLSSTCQGLSEHGVLYNGDRGLRSPIARAGSTFHLAAPGLPAYGPRTTLAHRK</sequence>
<reference evidence="2" key="1">
    <citation type="journal article" date="2022" name="bioRxiv">
        <title>Sequencing and chromosome-scale assembly of the giantPleurodeles waltlgenome.</title>
        <authorList>
            <person name="Brown T."/>
            <person name="Elewa A."/>
            <person name="Iarovenko S."/>
            <person name="Subramanian E."/>
            <person name="Araus A.J."/>
            <person name="Petzold A."/>
            <person name="Susuki M."/>
            <person name="Suzuki K.-i.T."/>
            <person name="Hayashi T."/>
            <person name="Toyoda A."/>
            <person name="Oliveira C."/>
            <person name="Osipova E."/>
            <person name="Leigh N.D."/>
            <person name="Simon A."/>
            <person name="Yun M.H."/>
        </authorList>
    </citation>
    <scope>NUCLEOTIDE SEQUENCE</scope>
    <source>
        <strain evidence="2">20211129_DDA</strain>
        <tissue evidence="2">Liver</tissue>
    </source>
</reference>
<dbReference type="AlphaFoldDB" id="A0AAV7W478"/>
<accession>A0AAV7W478</accession>
<gene>
    <name evidence="2" type="ORF">NDU88_004156</name>
</gene>
<dbReference type="Proteomes" id="UP001066276">
    <property type="component" value="Chromosome 1_2"/>
</dbReference>
<organism evidence="2 3">
    <name type="scientific">Pleurodeles waltl</name>
    <name type="common">Iberian ribbed newt</name>
    <dbReference type="NCBI Taxonomy" id="8319"/>
    <lineage>
        <taxon>Eukaryota</taxon>
        <taxon>Metazoa</taxon>
        <taxon>Chordata</taxon>
        <taxon>Craniata</taxon>
        <taxon>Vertebrata</taxon>
        <taxon>Euteleostomi</taxon>
        <taxon>Amphibia</taxon>
        <taxon>Batrachia</taxon>
        <taxon>Caudata</taxon>
        <taxon>Salamandroidea</taxon>
        <taxon>Salamandridae</taxon>
        <taxon>Pleurodelinae</taxon>
        <taxon>Pleurodeles</taxon>
    </lineage>
</organism>
<keyword evidence="3" id="KW-1185">Reference proteome</keyword>
<evidence type="ECO:0000256" key="1">
    <source>
        <dbReference type="SAM" id="MobiDB-lite"/>
    </source>
</evidence>
<dbReference type="EMBL" id="JANPWB010000002">
    <property type="protein sequence ID" value="KAJ1208773.1"/>
    <property type="molecule type" value="Genomic_DNA"/>
</dbReference>
<feature type="region of interest" description="Disordered" evidence="1">
    <location>
        <begin position="50"/>
        <end position="90"/>
    </location>
</feature>
<evidence type="ECO:0000313" key="3">
    <source>
        <dbReference type="Proteomes" id="UP001066276"/>
    </source>
</evidence>
<protein>
    <submittedName>
        <fullName evidence="2">Uncharacterized protein</fullName>
    </submittedName>
</protein>
<feature type="compositionally biased region" description="Low complexity" evidence="1">
    <location>
        <begin position="50"/>
        <end position="65"/>
    </location>
</feature>
<comment type="caution">
    <text evidence="2">The sequence shown here is derived from an EMBL/GenBank/DDBJ whole genome shotgun (WGS) entry which is preliminary data.</text>
</comment>
<feature type="region of interest" description="Disordered" evidence="1">
    <location>
        <begin position="16"/>
        <end position="38"/>
    </location>
</feature>
<name>A0AAV7W478_PLEWA</name>
<evidence type="ECO:0000313" key="2">
    <source>
        <dbReference type="EMBL" id="KAJ1208773.1"/>
    </source>
</evidence>
<proteinExistence type="predicted"/>